<dbReference type="InterPro" id="IPR051396">
    <property type="entry name" value="Bact_Antivir_Def_Nuclease"/>
</dbReference>
<gene>
    <name evidence="3" type="ORF">GY169_08710</name>
</gene>
<protein>
    <submittedName>
        <fullName evidence="3">AAA family ATPase</fullName>
    </submittedName>
</protein>
<evidence type="ECO:0000313" key="3">
    <source>
        <dbReference type="EMBL" id="QIR26885.1"/>
    </source>
</evidence>
<feature type="domain" description="Endonuclease GajA/Old nuclease/RecF-like AAA" evidence="1">
    <location>
        <begin position="1"/>
        <end position="334"/>
    </location>
</feature>
<dbReference type="AlphaFoldDB" id="A0A6G9RKS8"/>
<dbReference type="EMBL" id="CP050321">
    <property type="protein sequence ID" value="QIR26885.1"/>
    <property type="molecule type" value="Genomic_DNA"/>
</dbReference>
<reference evidence="3 4" key="1">
    <citation type="submission" date="2020-02" db="EMBL/GenBank/DDBJ databases">
        <title>Whole genome PO2S7.</title>
        <authorList>
            <person name="Singha K.M."/>
        </authorList>
    </citation>
    <scope>NUCLEOTIDE SEQUENCE [LARGE SCALE GENOMIC DNA]</scope>
    <source>
        <strain evidence="3 4">PO2S7</strain>
    </source>
</reference>
<dbReference type="InterPro" id="IPR027417">
    <property type="entry name" value="P-loop_NTPase"/>
</dbReference>
<dbReference type="InterPro" id="IPR041685">
    <property type="entry name" value="AAA_GajA/Old/RecF-like"/>
</dbReference>
<evidence type="ECO:0000313" key="4">
    <source>
        <dbReference type="Proteomes" id="UP000503580"/>
    </source>
</evidence>
<sequence length="623" mass="70089">MYLSNLKINNFRQFEDFSLKLNKGLNLLVGENNAGKSSVIDAVRIVLDTTSVEWVSIKSTDFLSGKNELYIQLKFEDLSTRELGLFLEYLTNEEVTTDVNKSCLYVNLSASITINPFKKTQFIKTDIRSGLSNDGPIIERDIREYLATTYLKPLRDAEVELSAGRTSRLSQILGSNVSLAGDEEATQRIIELLIHATQAIQNDSSIQMTQEKISTLLNSLTFKSNTFTPFLSLLGSKEYTEMSTPEKAFALKSILEKLSLELNTSGIKHGLGYNSLLFMATELMLIRQEEEQYSLLLVEEPEAHLHPQLQLKFINYLRTENSKLQCILSTHSPVLSSKAPLESLILMQDGKAFPLRKECTALSGDDYIFLEKFLDSTKANMFFARGILIVEGIAEMVLIPKIAELLGRPLEDYAVSLVNVNGLSRKRYAKVYRSNAASTAPSYLPIKVGCVTDLDLWPDEAEVTTSNSYGFKQKIQPNETTGRGGNLQHWLSELTPEQINQKKNSKAEFDGELVKTFISNDWTFEFCLAKYGLSEELYEALHGDLIGYENLSTNAQIKAVQLYGQIENKGDGKSEVSYLLAKILSKYSGRPSELRSKLPPYIIEAIEYVTEEFSDDEEMPNEH</sequence>
<keyword evidence="4" id="KW-1185">Reference proteome</keyword>
<dbReference type="Pfam" id="PF13175">
    <property type="entry name" value="AAA_15"/>
    <property type="match status" value="1"/>
</dbReference>
<proteinExistence type="predicted"/>
<dbReference type="SUPFAM" id="SSF52540">
    <property type="entry name" value="P-loop containing nucleoside triphosphate hydrolases"/>
    <property type="match status" value="1"/>
</dbReference>
<dbReference type="Proteomes" id="UP000503580">
    <property type="component" value="Chromosome"/>
</dbReference>
<dbReference type="Gene3D" id="3.40.50.300">
    <property type="entry name" value="P-loop containing nucleotide triphosphate hydrolases"/>
    <property type="match status" value="1"/>
</dbReference>
<dbReference type="KEGG" id="kgn:GY169_08710"/>
<dbReference type="InterPro" id="IPR034139">
    <property type="entry name" value="TOPRIM_OLD"/>
</dbReference>
<dbReference type="PANTHER" id="PTHR43581:SF4">
    <property type="entry name" value="ATP_GTP PHOSPHATASE"/>
    <property type="match status" value="1"/>
</dbReference>
<feature type="domain" description="OLD protein-like TOPRIM" evidence="2">
    <location>
        <begin position="382"/>
        <end position="455"/>
    </location>
</feature>
<evidence type="ECO:0000259" key="1">
    <source>
        <dbReference type="Pfam" id="PF13175"/>
    </source>
</evidence>
<organism evidence="3 4">
    <name type="scientific">Kluyvera genomosp. 3</name>
    <dbReference type="NCBI Taxonomy" id="2774055"/>
    <lineage>
        <taxon>Bacteria</taxon>
        <taxon>Pseudomonadati</taxon>
        <taxon>Pseudomonadota</taxon>
        <taxon>Gammaproteobacteria</taxon>
        <taxon>Enterobacterales</taxon>
        <taxon>Enterobacteriaceae</taxon>
        <taxon>Kluyvera</taxon>
    </lineage>
</organism>
<name>A0A6G9RKS8_9ENTR</name>
<dbReference type="PANTHER" id="PTHR43581">
    <property type="entry name" value="ATP/GTP PHOSPHATASE"/>
    <property type="match status" value="1"/>
</dbReference>
<dbReference type="CDD" id="cd01026">
    <property type="entry name" value="TOPRIM_OLD"/>
    <property type="match status" value="1"/>
</dbReference>
<dbReference type="Pfam" id="PF20469">
    <property type="entry name" value="OLD-like_TOPRIM"/>
    <property type="match status" value="1"/>
</dbReference>
<accession>A0A6G9RKS8</accession>
<dbReference type="RefSeq" id="WP_167575508.1">
    <property type="nucleotide sequence ID" value="NZ_CP050321.1"/>
</dbReference>
<evidence type="ECO:0000259" key="2">
    <source>
        <dbReference type="Pfam" id="PF20469"/>
    </source>
</evidence>